<name>A0A7X6EW86_9HYPH</name>
<evidence type="ECO:0000313" key="3">
    <source>
        <dbReference type="Proteomes" id="UP000540266"/>
    </source>
</evidence>
<sequence length="118" mass="12558">MERKRTSASRRSSPPHRFCFPKFSAGIGTPALAELLTSNEVGFGDGGHPMSKIADRVGDRAKDETIDRSGSGNPDGSGTPINASDDEIAAIRNNLGAVDGEEKRDLERQLARPKHGTA</sequence>
<accession>A0A7X6EW86</accession>
<feature type="region of interest" description="Disordered" evidence="1">
    <location>
        <begin position="58"/>
        <end position="118"/>
    </location>
</feature>
<dbReference type="EMBL" id="CP064935">
    <property type="protein sequence ID" value="QPK12846.1"/>
    <property type="molecule type" value="Genomic_DNA"/>
</dbReference>
<gene>
    <name evidence="2" type="ORF">HER27_028135</name>
</gene>
<organism evidence="2 3">
    <name type="scientific">Rhizobium phaseoli</name>
    <dbReference type="NCBI Taxonomy" id="396"/>
    <lineage>
        <taxon>Bacteria</taxon>
        <taxon>Pseudomonadati</taxon>
        <taxon>Pseudomonadota</taxon>
        <taxon>Alphaproteobacteria</taxon>
        <taxon>Hyphomicrobiales</taxon>
        <taxon>Rhizobiaceae</taxon>
        <taxon>Rhizobium/Agrobacterium group</taxon>
        <taxon>Rhizobium</taxon>
    </lineage>
</organism>
<feature type="compositionally biased region" description="Basic and acidic residues" evidence="1">
    <location>
        <begin position="100"/>
        <end position="110"/>
    </location>
</feature>
<proteinExistence type="predicted"/>
<dbReference type="Proteomes" id="UP000540266">
    <property type="component" value="Plasmid pBS3d"/>
</dbReference>
<dbReference type="AlphaFoldDB" id="A0A7X6EW86"/>
<geneLocation type="plasmid" evidence="2 3">
    <name>pBS3d</name>
</geneLocation>
<keyword evidence="2" id="KW-0614">Plasmid</keyword>
<feature type="compositionally biased region" description="Basic and acidic residues" evidence="1">
    <location>
        <begin position="58"/>
        <end position="67"/>
    </location>
</feature>
<reference evidence="2 3" key="1">
    <citation type="submission" date="2020-11" db="EMBL/GenBank/DDBJ databases">
        <title>Indigenous Rhizobia Nodulating Common beans in Western Kenya.</title>
        <authorList>
            <person name="Wekesa C.S."/>
            <person name="Oelmueller R."/>
            <person name="Furch A.C."/>
        </authorList>
    </citation>
    <scope>NUCLEOTIDE SEQUENCE [LARGE SCALE GENOMIC DNA]</scope>
    <source>
        <strain evidence="3">BS3</strain>
        <plasmid evidence="2 3">pBS3d</plasmid>
    </source>
</reference>
<feature type="compositionally biased region" description="Polar residues" evidence="1">
    <location>
        <begin position="68"/>
        <end position="82"/>
    </location>
</feature>
<evidence type="ECO:0000256" key="1">
    <source>
        <dbReference type="SAM" id="MobiDB-lite"/>
    </source>
</evidence>
<evidence type="ECO:0000313" key="2">
    <source>
        <dbReference type="EMBL" id="QPK12846.1"/>
    </source>
</evidence>
<protein>
    <submittedName>
        <fullName evidence="2">Uncharacterized protein</fullName>
    </submittedName>
</protein>